<protein>
    <submittedName>
        <fullName evidence="3">YceI family protein</fullName>
    </submittedName>
</protein>
<feature type="chain" id="PRO_5003033969" evidence="1">
    <location>
        <begin position="23"/>
        <end position="200"/>
    </location>
</feature>
<dbReference type="RefSeq" id="WP_012928816.1">
    <property type="nucleotide sequence ID" value="NC_013730.1"/>
</dbReference>
<organism evidence="3 4">
    <name type="scientific">Spirosoma linguale (strain ATCC 33905 / DSM 74 / LMG 10896 / Claus 1)</name>
    <dbReference type="NCBI Taxonomy" id="504472"/>
    <lineage>
        <taxon>Bacteria</taxon>
        <taxon>Pseudomonadati</taxon>
        <taxon>Bacteroidota</taxon>
        <taxon>Cytophagia</taxon>
        <taxon>Cytophagales</taxon>
        <taxon>Cytophagaceae</taxon>
        <taxon>Spirosoma</taxon>
    </lineage>
</organism>
<feature type="domain" description="Lipid/polyisoprenoid-binding YceI-like" evidence="2">
    <location>
        <begin position="23"/>
        <end position="183"/>
    </location>
</feature>
<dbReference type="InterPro" id="IPR036761">
    <property type="entry name" value="TTHA0802/YceI-like_sf"/>
</dbReference>
<dbReference type="eggNOG" id="COG2353">
    <property type="taxonomic scope" value="Bacteria"/>
</dbReference>
<name>D2QLM1_SPILD</name>
<dbReference type="HOGENOM" id="CLU_071003_2_2_10"/>
<dbReference type="SUPFAM" id="SSF101874">
    <property type="entry name" value="YceI-like"/>
    <property type="match status" value="1"/>
</dbReference>
<accession>D2QLM1</accession>
<dbReference type="AlphaFoldDB" id="D2QLM1"/>
<evidence type="ECO:0000313" key="4">
    <source>
        <dbReference type="Proteomes" id="UP000002028"/>
    </source>
</evidence>
<dbReference type="Pfam" id="PF04264">
    <property type="entry name" value="YceI"/>
    <property type="match status" value="1"/>
</dbReference>
<gene>
    <name evidence="3" type="ordered locus">Slin_4329</name>
</gene>
<reference evidence="3 4" key="1">
    <citation type="journal article" date="2010" name="Stand. Genomic Sci.">
        <title>Complete genome sequence of Spirosoma linguale type strain (1).</title>
        <authorList>
            <person name="Lail K."/>
            <person name="Sikorski J."/>
            <person name="Saunders E."/>
            <person name="Lapidus A."/>
            <person name="Glavina Del Rio T."/>
            <person name="Copeland A."/>
            <person name="Tice H."/>
            <person name="Cheng J.-F."/>
            <person name="Lucas S."/>
            <person name="Nolan M."/>
            <person name="Bruce D."/>
            <person name="Goodwin L."/>
            <person name="Pitluck S."/>
            <person name="Ivanova N."/>
            <person name="Mavromatis K."/>
            <person name="Ovchinnikova G."/>
            <person name="Pati A."/>
            <person name="Chen A."/>
            <person name="Palaniappan K."/>
            <person name="Land M."/>
            <person name="Hauser L."/>
            <person name="Chang Y.-J."/>
            <person name="Jeffries C.D."/>
            <person name="Chain P."/>
            <person name="Brettin T."/>
            <person name="Detter J.C."/>
            <person name="Schuetze A."/>
            <person name="Rohde M."/>
            <person name="Tindall B.J."/>
            <person name="Goeker M."/>
            <person name="Bristow J."/>
            <person name="Eisen J.A."/>
            <person name="Markowitz V."/>
            <person name="Hugenholtz P."/>
            <person name="Kyrpides N.C."/>
            <person name="Klenk H.-P."/>
            <person name="Chen F."/>
        </authorList>
    </citation>
    <scope>NUCLEOTIDE SEQUENCE [LARGE SCALE GENOMIC DNA]</scope>
    <source>
        <strain evidence="4">ATCC 33905 / DSM 74 / LMG 10896 / Claus 1</strain>
    </source>
</reference>
<dbReference type="Proteomes" id="UP000002028">
    <property type="component" value="Chromosome"/>
</dbReference>
<feature type="signal peptide" evidence="1">
    <location>
        <begin position="1"/>
        <end position="22"/>
    </location>
</feature>
<dbReference type="STRING" id="504472.Slin_4329"/>
<evidence type="ECO:0000313" key="3">
    <source>
        <dbReference type="EMBL" id="ADB40311.1"/>
    </source>
</evidence>
<dbReference type="PANTHER" id="PTHR34406:SF1">
    <property type="entry name" value="PROTEIN YCEI"/>
    <property type="match status" value="1"/>
</dbReference>
<dbReference type="Gene3D" id="2.40.128.110">
    <property type="entry name" value="Lipid/polyisoprenoid-binding, YceI-like"/>
    <property type="match status" value="1"/>
</dbReference>
<evidence type="ECO:0000256" key="1">
    <source>
        <dbReference type="SAM" id="SignalP"/>
    </source>
</evidence>
<keyword evidence="1" id="KW-0732">Signal</keyword>
<keyword evidence="4" id="KW-1185">Reference proteome</keyword>
<dbReference type="KEGG" id="sli:Slin_4329"/>
<proteinExistence type="predicted"/>
<evidence type="ECO:0000259" key="2">
    <source>
        <dbReference type="SMART" id="SM00867"/>
    </source>
</evidence>
<dbReference type="InterPro" id="IPR007372">
    <property type="entry name" value="Lipid/polyisoprenoid-bd_YceI"/>
</dbReference>
<sequence>MKTLLISFFFVFALVSSTVAQSQFTIDASTSQLNWTGYAELGSWAPSGTIQVSKGQLSVAGKQITGGRMTIDMTTLQHEDAKLQAHLRGEDFFDIARYPTATFLLSSLSGQVATGQLTIRGITRPVTFPVVVSPEGDGLRVKGKALIDRTQFAIRYNSTSFFSGLGDYAIKNEFSLAFNIVVKPAGKPGIAGRLAESSRR</sequence>
<dbReference type="PANTHER" id="PTHR34406">
    <property type="entry name" value="PROTEIN YCEI"/>
    <property type="match status" value="1"/>
</dbReference>
<dbReference type="EMBL" id="CP001769">
    <property type="protein sequence ID" value="ADB40311.1"/>
    <property type="molecule type" value="Genomic_DNA"/>
</dbReference>
<dbReference type="SMART" id="SM00867">
    <property type="entry name" value="YceI"/>
    <property type="match status" value="1"/>
</dbReference>